<sequence>MNKKLFLITPMMLIIFSVLLSGCHRQESEGAKGEYKMTNINIFKDTPVWELAIAVKEQKTAAIEKLAKDKPELLNYQDPKYKVTLLLWAVGMEKYNSAEALLKCGADPNIASVRYETYSEETPLSVATAFSWVDNVAKKDPKYVKLLLKYGADPNWCYIGHEHGLEEPGTSILMKSIGRGIEKTKALVEAGADINHKTKSGKTVAVKALLAGGPNSTLEGMEYAHYLIAEKKAKVSEPYYRSKSYGNEDPNEKFFPVDILRDWIVAIGSQEYKMKMEIVEEFARQGVNYWDTKIPSDRLKQIRKIHPNTWEEYIKQY</sequence>
<dbReference type="RefSeq" id="WP_229533338.1">
    <property type="nucleotide sequence ID" value="NZ_JAJHJB010000001.1"/>
</dbReference>
<accession>A0ABS8HKT6</accession>
<keyword evidence="1" id="KW-0677">Repeat</keyword>
<evidence type="ECO:0000313" key="4">
    <source>
        <dbReference type="EMBL" id="MCC5463791.1"/>
    </source>
</evidence>
<dbReference type="EMBL" id="JAJHJB010000001">
    <property type="protein sequence ID" value="MCC5463791.1"/>
    <property type="molecule type" value="Genomic_DNA"/>
</dbReference>
<keyword evidence="5" id="KW-1185">Reference proteome</keyword>
<dbReference type="InterPro" id="IPR036770">
    <property type="entry name" value="Ankyrin_rpt-contain_sf"/>
</dbReference>
<protein>
    <submittedName>
        <fullName evidence="4">Ankyrin repeat domain-containing protein</fullName>
    </submittedName>
</protein>
<evidence type="ECO:0000256" key="3">
    <source>
        <dbReference type="SAM" id="SignalP"/>
    </source>
</evidence>
<proteinExistence type="predicted"/>
<comment type="caution">
    <text evidence="4">The sequence shown here is derived from an EMBL/GenBank/DDBJ whole genome shotgun (WGS) entry which is preliminary data.</text>
</comment>
<evidence type="ECO:0000313" key="5">
    <source>
        <dbReference type="Proteomes" id="UP001165492"/>
    </source>
</evidence>
<dbReference type="InterPro" id="IPR002110">
    <property type="entry name" value="Ankyrin_rpt"/>
</dbReference>
<gene>
    <name evidence="4" type="ORF">LMF89_00260</name>
</gene>
<dbReference type="PANTHER" id="PTHR24189:SF50">
    <property type="entry name" value="ANKYRIN REPEAT AND SOCS BOX PROTEIN 2"/>
    <property type="match status" value="1"/>
</dbReference>
<dbReference type="PROSITE" id="PS51257">
    <property type="entry name" value="PROKAR_LIPOPROTEIN"/>
    <property type="match status" value="1"/>
</dbReference>
<keyword evidence="3" id="KW-0732">Signal</keyword>
<dbReference type="Gene3D" id="1.25.40.20">
    <property type="entry name" value="Ankyrin repeat-containing domain"/>
    <property type="match status" value="1"/>
</dbReference>
<reference evidence="4" key="1">
    <citation type="submission" date="2021-11" db="EMBL/GenBank/DDBJ databases">
        <title>Description of a new species Pelosinus isolated from the bottom sediments of Lake Baikal.</title>
        <authorList>
            <person name="Zakharyuk A."/>
        </authorList>
    </citation>
    <scope>NUCLEOTIDE SEQUENCE</scope>
    <source>
        <strain evidence="4">Bkl1</strain>
    </source>
</reference>
<feature type="chain" id="PRO_5045328688" evidence="3">
    <location>
        <begin position="21"/>
        <end position="317"/>
    </location>
</feature>
<dbReference type="Proteomes" id="UP001165492">
    <property type="component" value="Unassembled WGS sequence"/>
</dbReference>
<dbReference type="PANTHER" id="PTHR24189">
    <property type="entry name" value="MYOTROPHIN"/>
    <property type="match status" value="1"/>
</dbReference>
<evidence type="ECO:0000256" key="2">
    <source>
        <dbReference type="ARBA" id="ARBA00023043"/>
    </source>
</evidence>
<name>A0ABS8HKT6_9FIRM</name>
<keyword evidence="2" id="KW-0040">ANK repeat</keyword>
<evidence type="ECO:0000256" key="1">
    <source>
        <dbReference type="ARBA" id="ARBA00022737"/>
    </source>
</evidence>
<dbReference type="SUPFAM" id="SSF48403">
    <property type="entry name" value="Ankyrin repeat"/>
    <property type="match status" value="1"/>
</dbReference>
<dbReference type="SMART" id="SM00248">
    <property type="entry name" value="ANK"/>
    <property type="match status" value="2"/>
</dbReference>
<organism evidence="4 5">
    <name type="scientific">Pelosinus baikalensis</name>
    <dbReference type="NCBI Taxonomy" id="2892015"/>
    <lineage>
        <taxon>Bacteria</taxon>
        <taxon>Bacillati</taxon>
        <taxon>Bacillota</taxon>
        <taxon>Negativicutes</taxon>
        <taxon>Selenomonadales</taxon>
        <taxon>Sporomusaceae</taxon>
        <taxon>Pelosinus</taxon>
    </lineage>
</organism>
<feature type="signal peptide" evidence="3">
    <location>
        <begin position="1"/>
        <end position="20"/>
    </location>
</feature>
<dbReference type="InterPro" id="IPR050745">
    <property type="entry name" value="Multifunctional_regulatory"/>
</dbReference>